<dbReference type="InterPro" id="IPR027417">
    <property type="entry name" value="P-loop_NTPase"/>
</dbReference>
<protein>
    <submittedName>
        <fullName evidence="9">Muts domain V-domain-containing protein</fullName>
    </submittedName>
</protein>
<dbReference type="InterPro" id="IPR017261">
    <property type="entry name" value="DNA_mismatch_repair_MutS/MSH"/>
</dbReference>
<dbReference type="InterPro" id="IPR000432">
    <property type="entry name" value="DNA_mismatch_repair_MutS_C"/>
</dbReference>
<evidence type="ECO:0000256" key="4">
    <source>
        <dbReference type="ARBA" id="ARBA00023125"/>
    </source>
</evidence>
<reference evidence="9" key="1">
    <citation type="submission" date="2017-08" db="EMBL/GenBank/DDBJ databases">
        <authorList>
            <person name="Polle J.E."/>
            <person name="Barry K."/>
            <person name="Cushman J."/>
            <person name="Schmutz J."/>
            <person name="Tran D."/>
            <person name="Hathwaick L.T."/>
            <person name="Yim W.C."/>
            <person name="Jenkins J."/>
            <person name="Mckie-Krisberg Z.M."/>
            <person name="Prochnik S."/>
            <person name="Lindquist E."/>
            <person name="Dockter R.B."/>
            <person name="Adam C."/>
            <person name="Molina H."/>
            <person name="Bunkerborg J."/>
            <person name="Jin E."/>
            <person name="Buchheim M."/>
            <person name="Magnuson J."/>
        </authorList>
    </citation>
    <scope>NUCLEOTIDE SEQUENCE</scope>
    <source>
        <strain evidence="9">CCAP 19/18</strain>
    </source>
</reference>
<evidence type="ECO:0000313" key="9">
    <source>
        <dbReference type="EMBL" id="KAF5838281.1"/>
    </source>
</evidence>
<proteinExistence type="inferred from homology"/>
<feature type="coiled-coil region" evidence="5">
    <location>
        <begin position="538"/>
        <end position="565"/>
    </location>
</feature>
<comment type="similarity">
    <text evidence="1">Belongs to the DNA mismatch repair MutS family.</text>
</comment>
<keyword evidence="5" id="KW-0175">Coiled coil</keyword>
<dbReference type="EMBL" id="MU069584">
    <property type="protein sequence ID" value="KAF5838281.1"/>
    <property type="molecule type" value="Genomic_DNA"/>
</dbReference>
<dbReference type="Gene3D" id="3.40.50.300">
    <property type="entry name" value="P-loop containing nucleotide triphosphate hydrolases"/>
    <property type="match status" value="1"/>
</dbReference>
<dbReference type="Gene3D" id="1.10.1420.10">
    <property type="match status" value="2"/>
</dbReference>
<dbReference type="InterPro" id="IPR036678">
    <property type="entry name" value="MutS_con_dom_sf"/>
</dbReference>
<keyword evidence="10" id="KW-1185">Reference proteome</keyword>
<dbReference type="InterPro" id="IPR045076">
    <property type="entry name" value="MutS"/>
</dbReference>
<evidence type="ECO:0000256" key="3">
    <source>
        <dbReference type="ARBA" id="ARBA00022840"/>
    </source>
</evidence>
<keyword evidence="4" id="KW-0238">DNA-binding</keyword>
<feature type="compositionally biased region" description="Low complexity" evidence="6">
    <location>
        <begin position="890"/>
        <end position="899"/>
    </location>
</feature>
<evidence type="ECO:0000256" key="5">
    <source>
        <dbReference type="SAM" id="Coils"/>
    </source>
</evidence>
<dbReference type="InterPro" id="IPR007696">
    <property type="entry name" value="DNA_mismatch_repair_MutS_core"/>
</dbReference>
<dbReference type="PANTHER" id="PTHR11361">
    <property type="entry name" value="DNA MISMATCH REPAIR PROTEIN MUTS FAMILY MEMBER"/>
    <property type="match status" value="1"/>
</dbReference>
<keyword evidence="3" id="KW-0067">ATP-binding</keyword>
<dbReference type="Pfam" id="PF05192">
    <property type="entry name" value="MutS_III"/>
    <property type="match status" value="1"/>
</dbReference>
<comment type="caution">
    <text evidence="9">The sequence shown here is derived from an EMBL/GenBank/DDBJ whole genome shotgun (WGS) entry which is preliminary data.</text>
</comment>
<dbReference type="SUPFAM" id="SSF52540">
    <property type="entry name" value="P-loop containing nucleoside triphosphate hydrolases"/>
    <property type="match status" value="1"/>
</dbReference>
<dbReference type="PIRSF" id="PIRSF037677">
    <property type="entry name" value="DNA_mis_repair_Msh6"/>
    <property type="match status" value="1"/>
</dbReference>
<name>A0ABQ7GUJ8_DUNSA</name>
<evidence type="ECO:0000256" key="2">
    <source>
        <dbReference type="ARBA" id="ARBA00022741"/>
    </source>
</evidence>
<dbReference type="Pfam" id="PF00488">
    <property type="entry name" value="MutS_V"/>
    <property type="match status" value="1"/>
</dbReference>
<evidence type="ECO:0000259" key="8">
    <source>
        <dbReference type="SMART" id="SM00534"/>
    </source>
</evidence>
<dbReference type="Gene3D" id="3.30.420.110">
    <property type="entry name" value="MutS, connector domain"/>
    <property type="match status" value="1"/>
</dbReference>
<gene>
    <name evidence="9" type="ORF">DUNSADRAFT_3077</name>
</gene>
<dbReference type="Proteomes" id="UP000815325">
    <property type="component" value="Unassembled WGS sequence"/>
</dbReference>
<accession>A0ABQ7GUJ8</accession>
<dbReference type="SUPFAM" id="SSF48334">
    <property type="entry name" value="DNA repair protein MutS, domain III"/>
    <property type="match status" value="1"/>
</dbReference>
<sequence>MANEVNRERVAVLSTGLLMDAEMVAAKPDPSYVMSVCELEPCSCASNPEQQQQQQQHAGIHSVGLTRLGVCAVDVASGHILLGEFLDDEVRSLLRTHLAALQPVEVLLSRGHNPCGLAGSLGSSLDPTTSRVLRTVLRDPRANFGRTQWDADRLLQALRNRKYFSQASSQSPPAVDGDCPYAGWPPVLAELASTYASAQGGVGRSAPPGAAALMSLSGLVDFLEEALLDRAVLPMGRMEALPTISQADIAASAEGGEGGALQQQHMLLNGAALENLEVLENAEGGVGGTLLSVLDHCSTPFGRRRLRQWLCRPLYQVRDIELRQDAVSDLMTVAAESAGAARKDMSGISDLERAVARLAASTVEGAAGRDADHVVLYEDAARRKVKALTGAIRDLQAVSRAVRKFYPVLPWAESSGGSGQPCISSKLLLRLFEQSRWSQIEAALDSLAQAANWSEAEKTGRVTPAEGVDARNDAACKAVAQCQAALSAYLTQVRKQLGGGDKINFVVAANRDRLLEVPDTCKITKEFTLDAGGKKGFKRYTTERLAQLSSELRDAEDEREAALSVVLQSMVRRFVEDRELWVGAVESVAELDALMSLAAHALNAEGSVCRPKLLPPEQAQAIRGPPVFEAKGLRHPSGLPGLLGSFVPNDVSLGGPDHPAFIVLTGPNMGGKSTLLRQVCLAALLAQIGGCVPADSLTLSPVDAIFVRMGAKDHIMTGQSTFFVELAETAAMLHKATSRSLVALDELGRGTATLDGAAIASAVLHHMSGQIGCRGLFATHYHHLSSEHAHDPNVAIMHMACAVSGPQGQQHAPMEGEEEEPAVAQEGLVPEVTFLYKLVPGACPKSYGTNVARLAGLPASVVSRAAHMSATTVSEPGAPSPMDGDEHQGGQKSQQQDGQELLDEDLKHAVAEVAKLAATFLLHGLDKYKAGRVSGVKATSLLEKQVSRLAEPLRLLY</sequence>
<dbReference type="SMART" id="SM00533">
    <property type="entry name" value="MUTSd"/>
    <property type="match status" value="1"/>
</dbReference>
<dbReference type="PANTHER" id="PTHR11361:SF148">
    <property type="entry name" value="DNA MISMATCH REPAIR PROTEIN MSH6"/>
    <property type="match status" value="1"/>
</dbReference>
<dbReference type="InterPro" id="IPR036187">
    <property type="entry name" value="DNA_mismatch_repair_MutS_sf"/>
</dbReference>
<evidence type="ECO:0000313" key="10">
    <source>
        <dbReference type="Proteomes" id="UP000815325"/>
    </source>
</evidence>
<feature type="domain" description="DNA mismatch repair proteins mutS family" evidence="8">
    <location>
        <begin position="659"/>
        <end position="870"/>
    </location>
</feature>
<feature type="region of interest" description="Disordered" evidence="6">
    <location>
        <begin position="868"/>
        <end position="899"/>
    </location>
</feature>
<organism evidence="9 10">
    <name type="scientific">Dunaliella salina</name>
    <name type="common">Green alga</name>
    <name type="synonym">Protococcus salinus</name>
    <dbReference type="NCBI Taxonomy" id="3046"/>
    <lineage>
        <taxon>Eukaryota</taxon>
        <taxon>Viridiplantae</taxon>
        <taxon>Chlorophyta</taxon>
        <taxon>core chlorophytes</taxon>
        <taxon>Chlorophyceae</taxon>
        <taxon>CS clade</taxon>
        <taxon>Chlamydomonadales</taxon>
        <taxon>Dunaliellaceae</taxon>
        <taxon>Dunaliella</taxon>
    </lineage>
</organism>
<evidence type="ECO:0000259" key="7">
    <source>
        <dbReference type="SMART" id="SM00533"/>
    </source>
</evidence>
<evidence type="ECO:0000256" key="1">
    <source>
        <dbReference type="ARBA" id="ARBA00006271"/>
    </source>
</evidence>
<keyword evidence="2" id="KW-0547">Nucleotide-binding</keyword>
<evidence type="ECO:0000256" key="6">
    <source>
        <dbReference type="SAM" id="MobiDB-lite"/>
    </source>
</evidence>
<feature type="domain" description="DNA mismatch repair protein MutS core" evidence="7">
    <location>
        <begin position="285"/>
        <end position="641"/>
    </location>
</feature>
<dbReference type="SMART" id="SM00534">
    <property type="entry name" value="MUTSac"/>
    <property type="match status" value="1"/>
</dbReference>